<sequence length="479" mass="54624">MDRKSFPIQISSGRNRSNKRSLHYSCSGLCARNPTIRGPLLFPGLLRAIRREFLLNGVLKNILVSCSRASETLRRTRKMHCHSRALILVEEGYYGCLQDIKHGFIPSISHSHWLDLRLRYGLIAKLVKHSPIVKMLAKRPAWIAAENEVSPFSFRFVVIDPEPHPSRKRGLEIHRFWTDRLIWGELGFVSKLAKSHLPGGSRLAKRREGGRKTDQPSQKIQRRNAGVHSLQPHPLPVVAEMTTALPGGLSRHTNEDARNGSVRDEHTHPEELEGLSIQQFRLPKSPTMSYFCFTAAFLLENRRGITSQQSVKWLVWRSTKGSRVLRLQQEKGGMEKSILFLFSEIQSIGTESVIIVKKIRHRDFDESPGFSTSPSPAKLFLELCLPNNTVTKKCRELEEENFVCGFYTKIDFYEILDEICLVLFLFSEIQSIGTEGAIIAKKIRHRDFDESPSFRTSPSSAKLFLELSLPNNTITKKCR</sequence>
<dbReference type="Proteomes" id="UP000499080">
    <property type="component" value="Unassembled WGS sequence"/>
</dbReference>
<proteinExistence type="predicted"/>
<feature type="region of interest" description="Disordered" evidence="1">
    <location>
        <begin position="1"/>
        <end position="21"/>
    </location>
</feature>
<evidence type="ECO:0000256" key="1">
    <source>
        <dbReference type="SAM" id="MobiDB-lite"/>
    </source>
</evidence>
<dbReference type="EMBL" id="BGPR01003562">
    <property type="protein sequence ID" value="GBM89678.1"/>
    <property type="molecule type" value="Genomic_DNA"/>
</dbReference>
<keyword evidence="3" id="KW-1185">Reference proteome</keyword>
<name>A0A4Y2JJN9_ARAVE</name>
<feature type="compositionally biased region" description="Basic and acidic residues" evidence="1">
    <location>
        <begin position="252"/>
        <end position="270"/>
    </location>
</feature>
<evidence type="ECO:0000313" key="2">
    <source>
        <dbReference type="EMBL" id="GBM89678.1"/>
    </source>
</evidence>
<organism evidence="2 3">
    <name type="scientific">Araneus ventricosus</name>
    <name type="common">Orbweaver spider</name>
    <name type="synonym">Epeira ventricosa</name>
    <dbReference type="NCBI Taxonomy" id="182803"/>
    <lineage>
        <taxon>Eukaryota</taxon>
        <taxon>Metazoa</taxon>
        <taxon>Ecdysozoa</taxon>
        <taxon>Arthropoda</taxon>
        <taxon>Chelicerata</taxon>
        <taxon>Arachnida</taxon>
        <taxon>Araneae</taxon>
        <taxon>Araneomorphae</taxon>
        <taxon>Entelegynae</taxon>
        <taxon>Araneoidea</taxon>
        <taxon>Araneidae</taxon>
        <taxon>Araneus</taxon>
    </lineage>
</organism>
<comment type="caution">
    <text evidence="2">The sequence shown here is derived from an EMBL/GenBank/DDBJ whole genome shotgun (WGS) entry which is preliminary data.</text>
</comment>
<protein>
    <submittedName>
        <fullName evidence="2">Uncharacterized protein</fullName>
    </submittedName>
</protein>
<feature type="region of interest" description="Disordered" evidence="1">
    <location>
        <begin position="199"/>
        <end position="235"/>
    </location>
</feature>
<feature type="region of interest" description="Disordered" evidence="1">
    <location>
        <begin position="247"/>
        <end position="270"/>
    </location>
</feature>
<reference evidence="2 3" key="1">
    <citation type="journal article" date="2019" name="Sci. Rep.">
        <title>Orb-weaving spider Araneus ventricosus genome elucidates the spidroin gene catalogue.</title>
        <authorList>
            <person name="Kono N."/>
            <person name="Nakamura H."/>
            <person name="Ohtoshi R."/>
            <person name="Moran D.A.P."/>
            <person name="Shinohara A."/>
            <person name="Yoshida Y."/>
            <person name="Fujiwara M."/>
            <person name="Mori M."/>
            <person name="Tomita M."/>
            <person name="Arakawa K."/>
        </authorList>
    </citation>
    <scope>NUCLEOTIDE SEQUENCE [LARGE SCALE GENOMIC DNA]</scope>
</reference>
<gene>
    <name evidence="2" type="ORF">AVEN_122825_1</name>
</gene>
<accession>A0A4Y2JJN9</accession>
<evidence type="ECO:0000313" key="3">
    <source>
        <dbReference type="Proteomes" id="UP000499080"/>
    </source>
</evidence>
<dbReference type="AlphaFoldDB" id="A0A4Y2JJN9"/>